<keyword evidence="2 4" id="KW-0479">Metal-binding</keyword>
<feature type="domain" description="Cytochrome c" evidence="6">
    <location>
        <begin position="36"/>
        <end position="125"/>
    </location>
</feature>
<organism evidence="7 8">
    <name type="scientific">Mucilaginibacter mallensis</name>
    <dbReference type="NCBI Taxonomy" id="652787"/>
    <lineage>
        <taxon>Bacteria</taxon>
        <taxon>Pseudomonadati</taxon>
        <taxon>Bacteroidota</taxon>
        <taxon>Sphingobacteriia</taxon>
        <taxon>Sphingobacteriales</taxon>
        <taxon>Sphingobacteriaceae</taxon>
        <taxon>Mucilaginibacter</taxon>
    </lineage>
</organism>
<dbReference type="PROSITE" id="PS51007">
    <property type="entry name" value="CYTC"/>
    <property type="match status" value="1"/>
</dbReference>
<evidence type="ECO:0000256" key="1">
    <source>
        <dbReference type="ARBA" id="ARBA00022617"/>
    </source>
</evidence>
<keyword evidence="5" id="KW-0732">Signal</keyword>
<evidence type="ECO:0000313" key="7">
    <source>
        <dbReference type="EMBL" id="SDT22368.1"/>
    </source>
</evidence>
<dbReference type="AlphaFoldDB" id="A0A1H1YLI4"/>
<keyword evidence="3 4" id="KW-0408">Iron</keyword>
<keyword evidence="1 4" id="KW-0349">Heme</keyword>
<evidence type="ECO:0000256" key="5">
    <source>
        <dbReference type="SAM" id="SignalP"/>
    </source>
</evidence>
<evidence type="ECO:0000313" key="8">
    <source>
        <dbReference type="Proteomes" id="UP000199679"/>
    </source>
</evidence>
<dbReference type="InterPro" id="IPR009056">
    <property type="entry name" value="Cyt_c-like_dom"/>
</dbReference>
<name>A0A1H1YLI4_MUCMA</name>
<evidence type="ECO:0000256" key="2">
    <source>
        <dbReference type="ARBA" id="ARBA00022723"/>
    </source>
</evidence>
<dbReference type="InterPro" id="IPR051459">
    <property type="entry name" value="Cytochrome_c-type_DH"/>
</dbReference>
<proteinExistence type="predicted"/>
<dbReference type="PANTHER" id="PTHR35008:SF8">
    <property type="entry name" value="ALCOHOL DEHYDROGENASE CYTOCHROME C SUBUNIT"/>
    <property type="match status" value="1"/>
</dbReference>
<evidence type="ECO:0000256" key="4">
    <source>
        <dbReference type="PROSITE-ProRule" id="PRU00433"/>
    </source>
</evidence>
<dbReference type="Pfam" id="PF00034">
    <property type="entry name" value="Cytochrom_C"/>
    <property type="match status" value="1"/>
</dbReference>
<dbReference type="GO" id="GO:0046872">
    <property type="term" value="F:metal ion binding"/>
    <property type="evidence" value="ECO:0007669"/>
    <property type="project" value="UniProtKB-KW"/>
</dbReference>
<dbReference type="GO" id="GO:0020037">
    <property type="term" value="F:heme binding"/>
    <property type="evidence" value="ECO:0007669"/>
    <property type="project" value="InterPro"/>
</dbReference>
<dbReference type="Proteomes" id="UP000199679">
    <property type="component" value="Chromosome I"/>
</dbReference>
<dbReference type="SUPFAM" id="SSF46626">
    <property type="entry name" value="Cytochrome c"/>
    <property type="match status" value="1"/>
</dbReference>
<dbReference type="Gene3D" id="1.10.760.10">
    <property type="entry name" value="Cytochrome c-like domain"/>
    <property type="match status" value="1"/>
</dbReference>
<reference evidence="7 8" key="1">
    <citation type="submission" date="2016-10" db="EMBL/GenBank/DDBJ databases">
        <authorList>
            <person name="de Groot N.N."/>
        </authorList>
    </citation>
    <scope>NUCLEOTIDE SEQUENCE [LARGE SCALE GENOMIC DNA]</scope>
    <source>
        <strain evidence="7 8">MP1X4</strain>
    </source>
</reference>
<gene>
    <name evidence="7" type="ORF">SAMN05216490_2781</name>
</gene>
<accession>A0A1H1YLI4</accession>
<dbReference type="PANTHER" id="PTHR35008">
    <property type="entry name" value="BLL4482 PROTEIN-RELATED"/>
    <property type="match status" value="1"/>
</dbReference>
<feature type="signal peptide" evidence="5">
    <location>
        <begin position="1"/>
        <end position="22"/>
    </location>
</feature>
<sequence length="148" mass="15951">MNTKRTAVLLSLLIAFSLGSYAQTKHKSSTHVSLATSIANGKNIYIQNCASCHQTDGGGAGNMNPPLIKTTYVLGNKTTLIKIILNGFSDNVEINGQTYQNTMASHDFLKDQEIADVLTYVRNSFTNKASAVTASQVKTVRANNKPAK</sequence>
<evidence type="ECO:0000256" key="3">
    <source>
        <dbReference type="ARBA" id="ARBA00023004"/>
    </source>
</evidence>
<dbReference type="EMBL" id="LT629740">
    <property type="protein sequence ID" value="SDT22368.1"/>
    <property type="molecule type" value="Genomic_DNA"/>
</dbReference>
<protein>
    <submittedName>
        <fullName evidence="7">Cytochrome c, mono-and diheme variants</fullName>
    </submittedName>
</protein>
<dbReference type="STRING" id="652787.SAMN05216490_2781"/>
<feature type="chain" id="PRO_5009266722" evidence="5">
    <location>
        <begin position="23"/>
        <end position="148"/>
    </location>
</feature>
<dbReference type="OrthoDB" id="9811395at2"/>
<dbReference type="GO" id="GO:0009055">
    <property type="term" value="F:electron transfer activity"/>
    <property type="evidence" value="ECO:0007669"/>
    <property type="project" value="InterPro"/>
</dbReference>
<dbReference type="InterPro" id="IPR036909">
    <property type="entry name" value="Cyt_c-like_dom_sf"/>
</dbReference>
<dbReference type="RefSeq" id="WP_091373777.1">
    <property type="nucleotide sequence ID" value="NZ_LT629740.1"/>
</dbReference>
<keyword evidence="8" id="KW-1185">Reference proteome</keyword>
<evidence type="ECO:0000259" key="6">
    <source>
        <dbReference type="PROSITE" id="PS51007"/>
    </source>
</evidence>